<dbReference type="EMBL" id="JAWZSR010000001">
    <property type="protein sequence ID" value="MDX8044356.1"/>
    <property type="molecule type" value="Genomic_DNA"/>
</dbReference>
<accession>A0ACC6M0A4</accession>
<protein>
    <submittedName>
        <fullName evidence="1">Aminomethyl-transferring glycine dehydrogenase subunit GcvPA</fullName>
        <ecNumber evidence="1">1.4.4.2</ecNumber>
    </submittedName>
</protein>
<sequence>MRSTYRYLPDTKQDQQQMLDYIKLASIDDLFADIPENIRLTEELDIPKALPESLLMKKMQKLAGKNTNANQASFFLGAGTYDHYIPSVVHHIISRAEFYTAYTPYQPEISQGELQAIFEFQTMVCELTGMDVANSSMYDGFTSVSEAAALAVATTKRSQVIVSQAVHPEARDILKTAANGPAYQVEEMELSAERTDLQALEAKANKETAAIIVQYPNFFGTIEDLQAIKAIAQANGALLIVSANPLALALLQAPGKLGADIVVGDMQPLGIPMSYGGPHCGYFAVTKKLMRKIPGRIVGQTTDTAGKRAFTLTLQAREQHIRREKATSNICSNQALNALASAVFMAAVGKHGIRKMAQLNIEKADYMARKLSEKGFIIRNQGPFFNEFIVELPVSVEATNHKLLQADIIGGYDLSKDYHVENQMLIAVTEQRTKEEIDQFVQELEALSYDHIS</sequence>
<gene>
    <name evidence="1" type="primary">gcvPA</name>
    <name evidence="1" type="ORF">SH601_00015</name>
</gene>
<comment type="caution">
    <text evidence="1">The sequence shown here is derived from an EMBL/GenBank/DDBJ whole genome shotgun (WGS) entry which is preliminary data.</text>
</comment>
<evidence type="ECO:0000313" key="2">
    <source>
        <dbReference type="Proteomes" id="UP001277972"/>
    </source>
</evidence>
<organism evidence="1 2">
    <name type="scientific">Gracilibacillus pellucidus</name>
    <dbReference type="NCBI Taxonomy" id="3095368"/>
    <lineage>
        <taxon>Bacteria</taxon>
        <taxon>Bacillati</taxon>
        <taxon>Bacillota</taxon>
        <taxon>Bacilli</taxon>
        <taxon>Bacillales</taxon>
        <taxon>Bacillaceae</taxon>
        <taxon>Gracilibacillus</taxon>
    </lineage>
</organism>
<proteinExistence type="predicted"/>
<name>A0ACC6M0A4_9BACI</name>
<keyword evidence="1" id="KW-0560">Oxidoreductase</keyword>
<dbReference type="EC" id="1.4.4.2" evidence="1"/>
<dbReference type="Proteomes" id="UP001277972">
    <property type="component" value="Unassembled WGS sequence"/>
</dbReference>
<evidence type="ECO:0000313" key="1">
    <source>
        <dbReference type="EMBL" id="MDX8044356.1"/>
    </source>
</evidence>
<keyword evidence="2" id="KW-1185">Reference proteome</keyword>
<reference evidence="1" key="1">
    <citation type="submission" date="2023-11" db="EMBL/GenBank/DDBJ databases">
        <title>Gracilibacillus pellucida a moderately halophilic bacterium isolated from saline soil in Xinjiang province.</title>
        <authorList>
            <person name="Zhang Z."/>
            <person name="Tan F."/>
            <person name="Wang Y."/>
            <person name="Xia M."/>
        </authorList>
    </citation>
    <scope>NUCLEOTIDE SEQUENCE</scope>
    <source>
        <strain evidence="1">S3-1-1</strain>
    </source>
</reference>